<dbReference type="EMBL" id="BPLR01006954">
    <property type="protein sequence ID" value="GIY13514.1"/>
    <property type="molecule type" value="Genomic_DNA"/>
</dbReference>
<accession>A0AAV4QXG4</accession>
<protein>
    <submittedName>
        <fullName evidence="2">Uncharacterized protein</fullName>
    </submittedName>
</protein>
<evidence type="ECO:0000313" key="2">
    <source>
        <dbReference type="EMBL" id="GIY13514.1"/>
    </source>
</evidence>
<organism evidence="2 3">
    <name type="scientific">Caerostris extrusa</name>
    <name type="common">Bark spider</name>
    <name type="synonym">Caerostris bankana</name>
    <dbReference type="NCBI Taxonomy" id="172846"/>
    <lineage>
        <taxon>Eukaryota</taxon>
        <taxon>Metazoa</taxon>
        <taxon>Ecdysozoa</taxon>
        <taxon>Arthropoda</taxon>
        <taxon>Chelicerata</taxon>
        <taxon>Arachnida</taxon>
        <taxon>Araneae</taxon>
        <taxon>Araneomorphae</taxon>
        <taxon>Entelegynae</taxon>
        <taxon>Araneoidea</taxon>
        <taxon>Araneidae</taxon>
        <taxon>Caerostris</taxon>
    </lineage>
</organism>
<evidence type="ECO:0000313" key="3">
    <source>
        <dbReference type="Proteomes" id="UP001054945"/>
    </source>
</evidence>
<evidence type="ECO:0000256" key="1">
    <source>
        <dbReference type="SAM" id="MobiDB-lite"/>
    </source>
</evidence>
<gene>
    <name evidence="2" type="ORF">CEXT_171451</name>
</gene>
<comment type="caution">
    <text evidence="2">The sequence shown here is derived from an EMBL/GenBank/DDBJ whole genome shotgun (WGS) entry which is preliminary data.</text>
</comment>
<keyword evidence="3" id="KW-1185">Reference proteome</keyword>
<proteinExistence type="predicted"/>
<dbReference type="AlphaFoldDB" id="A0AAV4QXG4"/>
<reference evidence="2 3" key="1">
    <citation type="submission" date="2021-06" db="EMBL/GenBank/DDBJ databases">
        <title>Caerostris extrusa draft genome.</title>
        <authorList>
            <person name="Kono N."/>
            <person name="Arakawa K."/>
        </authorList>
    </citation>
    <scope>NUCLEOTIDE SEQUENCE [LARGE SCALE GENOMIC DNA]</scope>
</reference>
<dbReference type="Proteomes" id="UP001054945">
    <property type="component" value="Unassembled WGS sequence"/>
</dbReference>
<feature type="region of interest" description="Disordered" evidence="1">
    <location>
        <begin position="1"/>
        <end position="20"/>
    </location>
</feature>
<sequence length="75" mass="8267">MIYLMEFSDEPRSTPAPHPTPWSSLPCLLPVLPAEKKGTISRVFALGQQSTSRIGSNPNNVPFEVTKSLLRNVCL</sequence>
<name>A0AAV4QXG4_CAEEX</name>